<dbReference type="Gene3D" id="3.60.70.12">
    <property type="entry name" value="L-amino peptidase D-ALA esterase/amidase"/>
    <property type="match status" value="1"/>
</dbReference>
<accession>A0A1G2I5A0</accession>
<dbReference type="EMBL" id="MHOT01000003">
    <property type="protein sequence ID" value="OGZ69797.1"/>
    <property type="molecule type" value="Genomic_DNA"/>
</dbReference>
<gene>
    <name evidence="2" type="ORF">A3D44_02970</name>
</gene>
<dbReference type="STRING" id="1802207.A3D44_02970"/>
<evidence type="ECO:0000313" key="3">
    <source>
        <dbReference type="Proteomes" id="UP000178820"/>
    </source>
</evidence>
<dbReference type="Proteomes" id="UP000178820">
    <property type="component" value="Unassembled WGS sequence"/>
</dbReference>
<reference evidence="2 3" key="1">
    <citation type="journal article" date="2016" name="Nat. Commun.">
        <title>Thousands of microbial genomes shed light on interconnected biogeochemical processes in an aquifer system.</title>
        <authorList>
            <person name="Anantharaman K."/>
            <person name="Brown C.T."/>
            <person name="Hug L.A."/>
            <person name="Sharon I."/>
            <person name="Castelle C.J."/>
            <person name="Probst A.J."/>
            <person name="Thomas B.C."/>
            <person name="Singh A."/>
            <person name="Wilkins M.J."/>
            <person name="Karaoz U."/>
            <person name="Brodie E.L."/>
            <person name="Williams K.H."/>
            <person name="Hubbard S.S."/>
            <person name="Banfield J.F."/>
        </authorList>
    </citation>
    <scope>NUCLEOTIDE SEQUENCE [LARGE SCALE GENOMIC DNA]</scope>
</reference>
<comment type="caution">
    <text evidence="2">The sequence shown here is derived from an EMBL/GenBank/DDBJ whole genome shotgun (WGS) entry which is preliminary data.</text>
</comment>
<name>A0A1G2I5A0_9BACT</name>
<dbReference type="InterPro" id="IPR005321">
    <property type="entry name" value="Peptidase_S58_DmpA"/>
</dbReference>
<evidence type="ECO:0000256" key="1">
    <source>
        <dbReference type="ARBA" id="ARBA00007068"/>
    </source>
</evidence>
<evidence type="ECO:0008006" key="4">
    <source>
        <dbReference type="Google" id="ProtNLM"/>
    </source>
</evidence>
<dbReference type="GO" id="GO:0004177">
    <property type="term" value="F:aminopeptidase activity"/>
    <property type="evidence" value="ECO:0007669"/>
    <property type="project" value="TreeGrafter"/>
</dbReference>
<dbReference type="AlphaFoldDB" id="A0A1G2I5A0"/>
<comment type="similarity">
    <text evidence="1">Belongs to the peptidase S58 family.</text>
</comment>
<dbReference type="PANTHER" id="PTHR36512">
    <property type="entry name" value="D-AMINOPEPTIDASE"/>
    <property type="match status" value="1"/>
</dbReference>
<evidence type="ECO:0000313" key="2">
    <source>
        <dbReference type="EMBL" id="OGZ69797.1"/>
    </source>
</evidence>
<protein>
    <recommendedName>
        <fullName evidence="4">Aminopeptidase</fullName>
    </recommendedName>
</protein>
<dbReference type="SUPFAM" id="SSF56266">
    <property type="entry name" value="DmpA/ArgJ-like"/>
    <property type="match status" value="1"/>
</dbReference>
<organism evidence="2 3">
    <name type="scientific">Candidatus Staskawiczbacteria bacterium RIFCSPHIGHO2_02_FULL_42_22</name>
    <dbReference type="NCBI Taxonomy" id="1802207"/>
    <lineage>
        <taxon>Bacteria</taxon>
        <taxon>Candidatus Staskawicziibacteriota</taxon>
    </lineage>
</organism>
<sequence>MNNITKVKKRFFQYGITIGLLKPGLLNSIADVNGVMVGHVTKIKGDDVRTGVSIIDPGIKNLYNLKIPAAFYVGNGTGKVAGTIQVEELGTLEAPIGLTNTLSVGYVTQGIIGLVLSRERVPKIQSVNVLVGECNDGILNNIHKNSIFEKDVILAYKNRRKDFNVGNVGAGCGTRCFSWKGGIGTSSRLVKIQRKEYTVGVLVQTNYGGALEIAGVPIGTLLLKTDYKEFIADTDGSCMIVVATDAPLSSRQLKRVAKRALMGLAKTGTVMREGSGDFVIAFTTSRKGLEGSGVLGQCLLDSQLNVMFLATAEATEEAVYDALFAASTMGGRDGNVLEALPKEKVIELLSQYGKR</sequence>
<dbReference type="Pfam" id="PF03576">
    <property type="entry name" value="Peptidase_S58"/>
    <property type="match status" value="1"/>
</dbReference>
<dbReference type="PANTHER" id="PTHR36512:SF3">
    <property type="entry name" value="BLR5678 PROTEIN"/>
    <property type="match status" value="1"/>
</dbReference>
<dbReference type="InterPro" id="IPR016117">
    <property type="entry name" value="ArgJ-like_dom_sf"/>
</dbReference>
<proteinExistence type="inferred from homology"/>